<evidence type="ECO:0000256" key="8">
    <source>
        <dbReference type="SAM" id="MobiDB-lite"/>
    </source>
</evidence>
<keyword evidence="10" id="KW-0732">Signal</keyword>
<feature type="chain" id="PRO_5045874549" description="Potassium channel domain-containing protein" evidence="10">
    <location>
        <begin position="21"/>
        <end position="569"/>
    </location>
</feature>
<evidence type="ECO:0000256" key="2">
    <source>
        <dbReference type="ARBA" id="ARBA00022448"/>
    </source>
</evidence>
<dbReference type="InterPro" id="IPR003280">
    <property type="entry name" value="2pore_dom_K_chnl"/>
</dbReference>
<keyword evidence="4 9" id="KW-1133">Transmembrane helix</keyword>
<dbReference type="Gene3D" id="1.10.287.70">
    <property type="match status" value="1"/>
</dbReference>
<evidence type="ECO:0000256" key="1">
    <source>
        <dbReference type="ARBA" id="ARBA00004141"/>
    </source>
</evidence>
<dbReference type="PANTHER" id="PTHR11003">
    <property type="entry name" value="POTASSIUM CHANNEL, SUBFAMILY K"/>
    <property type="match status" value="1"/>
</dbReference>
<name>A0ABQ6MMS1_9STRA</name>
<evidence type="ECO:0000256" key="5">
    <source>
        <dbReference type="ARBA" id="ARBA00023065"/>
    </source>
</evidence>
<evidence type="ECO:0000313" key="13">
    <source>
        <dbReference type="Proteomes" id="UP001165060"/>
    </source>
</evidence>
<comment type="caution">
    <text evidence="12">The sequence shown here is derived from an EMBL/GenBank/DDBJ whole genome shotgun (WGS) entry which is preliminary data.</text>
</comment>
<keyword evidence="7" id="KW-0407">Ion channel</keyword>
<feature type="compositionally biased region" description="Basic residues" evidence="8">
    <location>
        <begin position="258"/>
        <end position="272"/>
    </location>
</feature>
<feature type="domain" description="Potassium channel" evidence="11">
    <location>
        <begin position="115"/>
        <end position="185"/>
    </location>
</feature>
<reference evidence="12 13" key="1">
    <citation type="journal article" date="2023" name="Commun. Biol.">
        <title>Genome analysis of Parmales, the sister group of diatoms, reveals the evolutionary specialization of diatoms from phago-mixotrophs to photoautotrophs.</title>
        <authorList>
            <person name="Ban H."/>
            <person name="Sato S."/>
            <person name="Yoshikawa S."/>
            <person name="Yamada K."/>
            <person name="Nakamura Y."/>
            <person name="Ichinomiya M."/>
            <person name="Sato N."/>
            <person name="Blanc-Mathieu R."/>
            <person name="Endo H."/>
            <person name="Kuwata A."/>
            <person name="Ogata H."/>
        </authorList>
    </citation>
    <scope>NUCLEOTIDE SEQUENCE [LARGE SCALE GENOMIC DNA]</scope>
</reference>
<feature type="transmembrane region" description="Helical" evidence="9">
    <location>
        <begin position="107"/>
        <end position="129"/>
    </location>
</feature>
<dbReference type="PANTHER" id="PTHR11003:SF291">
    <property type="entry name" value="IP11374P"/>
    <property type="match status" value="1"/>
</dbReference>
<feature type="region of interest" description="Disordered" evidence="8">
    <location>
        <begin position="207"/>
        <end position="364"/>
    </location>
</feature>
<dbReference type="EMBL" id="BRYB01003034">
    <property type="protein sequence ID" value="GMI29432.1"/>
    <property type="molecule type" value="Genomic_DNA"/>
</dbReference>
<dbReference type="Pfam" id="PF07885">
    <property type="entry name" value="Ion_trans_2"/>
    <property type="match status" value="1"/>
</dbReference>
<feature type="transmembrane region" description="Helical" evidence="9">
    <location>
        <begin position="136"/>
        <end position="156"/>
    </location>
</feature>
<keyword evidence="13" id="KW-1185">Reference proteome</keyword>
<dbReference type="Proteomes" id="UP001165060">
    <property type="component" value="Unassembled WGS sequence"/>
</dbReference>
<feature type="transmembrane region" description="Helical" evidence="9">
    <location>
        <begin position="162"/>
        <end position="188"/>
    </location>
</feature>
<feature type="compositionally biased region" description="Low complexity" evidence="8">
    <location>
        <begin position="308"/>
        <end position="317"/>
    </location>
</feature>
<evidence type="ECO:0000256" key="3">
    <source>
        <dbReference type="ARBA" id="ARBA00022692"/>
    </source>
</evidence>
<dbReference type="InterPro" id="IPR013099">
    <property type="entry name" value="K_chnl_dom"/>
</dbReference>
<evidence type="ECO:0000313" key="12">
    <source>
        <dbReference type="EMBL" id="GMI29432.1"/>
    </source>
</evidence>
<feature type="non-terminal residue" evidence="12">
    <location>
        <position position="1"/>
    </location>
</feature>
<protein>
    <recommendedName>
        <fullName evidence="11">Potassium channel domain-containing protein</fullName>
    </recommendedName>
</protein>
<evidence type="ECO:0000256" key="7">
    <source>
        <dbReference type="ARBA" id="ARBA00023303"/>
    </source>
</evidence>
<feature type="compositionally biased region" description="Low complexity" evidence="8">
    <location>
        <begin position="232"/>
        <end position="247"/>
    </location>
</feature>
<evidence type="ECO:0000256" key="4">
    <source>
        <dbReference type="ARBA" id="ARBA00022989"/>
    </source>
</evidence>
<evidence type="ECO:0000259" key="11">
    <source>
        <dbReference type="Pfam" id="PF07885"/>
    </source>
</evidence>
<sequence length="569" mass="62167">FGITILVILVGLGLLTATAAQLYQLLSTETLRIQALREMSPRHVMDKLRRKEKNEQDRERVTDSFRELDLHTAGRSSRSSPAACLLGLLDALEGCVKYVDRKGIRSYFFVALPFILLIAVGAVVVGCIEGLSAIEAVYWAVVTLTTVGYGDITLTYNSSKWFAIFYLPFSLVFMSLYLGCVAQVYVAFHQRNILRLMAKMYRLKEQHERQEREDPGSELDVSREVSPPASPPALSWSTRSAPSSLASPPSPAENSAKRGNRFLKFSFRRHKMTAAPESPTSPTRASTDDENDGDSPLPLTSAHHRTCSSPPLSVAAAPSPPPPRPRLSVDTALPAGAQPRPQTTKSHARHSTDATPSSIRGNSKWGMVRDISSAGGFNPHKLRARVQKRFEEIIASEVAGKLTNMTIENDKITVQIDGFRQLLDRWIIPRGARQAFRAVSYEVLLEVGEGSFRERGTDAFDGVDPEELGTIFAPLLAAMGTYDVMQGWLKGTDLLREKGEAEALAEGGGGGAGEARAGGLTPTFSPKRTPLASGRLSPMRTPTGRKLTRTNSWRTGLPKVSIASELPKI</sequence>
<feature type="region of interest" description="Disordered" evidence="8">
    <location>
        <begin position="500"/>
        <end position="555"/>
    </location>
</feature>
<accession>A0ABQ6MMS1</accession>
<keyword evidence="2" id="KW-0813">Transport</keyword>
<keyword evidence="3 9" id="KW-0812">Transmembrane</keyword>
<feature type="signal peptide" evidence="10">
    <location>
        <begin position="1"/>
        <end position="20"/>
    </location>
</feature>
<gene>
    <name evidence="12" type="ORF">TeGR_g6300</name>
</gene>
<evidence type="ECO:0000256" key="10">
    <source>
        <dbReference type="SAM" id="SignalP"/>
    </source>
</evidence>
<comment type="subcellular location">
    <subcellularLocation>
        <location evidence="1">Membrane</location>
        <topology evidence="1">Multi-pass membrane protein</topology>
    </subcellularLocation>
</comment>
<keyword evidence="5" id="KW-0406">Ion transport</keyword>
<organism evidence="12 13">
    <name type="scientific">Tetraparma gracilis</name>
    <dbReference type="NCBI Taxonomy" id="2962635"/>
    <lineage>
        <taxon>Eukaryota</taxon>
        <taxon>Sar</taxon>
        <taxon>Stramenopiles</taxon>
        <taxon>Ochrophyta</taxon>
        <taxon>Bolidophyceae</taxon>
        <taxon>Parmales</taxon>
        <taxon>Triparmaceae</taxon>
        <taxon>Tetraparma</taxon>
    </lineage>
</organism>
<dbReference type="SUPFAM" id="SSF81324">
    <property type="entry name" value="Voltage-gated potassium channels"/>
    <property type="match status" value="1"/>
</dbReference>
<proteinExistence type="predicted"/>
<evidence type="ECO:0000256" key="9">
    <source>
        <dbReference type="SAM" id="Phobius"/>
    </source>
</evidence>
<feature type="compositionally biased region" description="Basic and acidic residues" evidence="8">
    <location>
        <begin position="207"/>
        <end position="223"/>
    </location>
</feature>
<keyword evidence="6 9" id="KW-0472">Membrane</keyword>
<evidence type="ECO:0000256" key="6">
    <source>
        <dbReference type="ARBA" id="ARBA00023136"/>
    </source>
</evidence>